<dbReference type="EMBL" id="JAAIWN010000006">
    <property type="protein sequence ID" value="NEY80688.1"/>
    <property type="molecule type" value="Genomic_DNA"/>
</dbReference>
<evidence type="ECO:0000313" key="3">
    <source>
        <dbReference type="Proteomes" id="UP000472971"/>
    </source>
</evidence>
<dbReference type="Pfam" id="PF14182">
    <property type="entry name" value="YgaB"/>
    <property type="match status" value="1"/>
</dbReference>
<evidence type="ECO:0008006" key="5">
    <source>
        <dbReference type="Google" id="ProtNLM"/>
    </source>
</evidence>
<organism evidence="2 3">
    <name type="scientific">Bacillus aquiflavi</name>
    <dbReference type="NCBI Taxonomy" id="2672567"/>
    <lineage>
        <taxon>Bacteria</taxon>
        <taxon>Bacillati</taxon>
        <taxon>Bacillota</taxon>
        <taxon>Bacilli</taxon>
        <taxon>Bacillales</taxon>
        <taxon>Bacillaceae</taxon>
        <taxon>Bacillus</taxon>
    </lineage>
</organism>
<reference evidence="1 4" key="2">
    <citation type="submission" date="2020-07" db="EMBL/GenBank/DDBJ databases">
        <authorList>
            <person name="Feng H."/>
        </authorList>
    </citation>
    <scope>NUCLEOTIDE SEQUENCE [LARGE SCALE GENOMIC DNA]</scope>
    <source>
        <strain evidence="1">S-12</strain>
        <strain evidence="4">s-12</strain>
    </source>
</reference>
<evidence type="ECO:0000313" key="1">
    <source>
        <dbReference type="EMBL" id="MBA4536320.1"/>
    </source>
</evidence>
<reference evidence="2 3" key="1">
    <citation type="submission" date="2020-02" db="EMBL/GenBank/DDBJ databases">
        <title>Bacillus aquiflavi sp. nov., isolated from yellow water of strong flavor Chinese baijiu in Yibin region of China.</title>
        <authorList>
            <person name="Xie J."/>
        </authorList>
    </citation>
    <scope>NUCLEOTIDE SEQUENCE [LARGE SCALE GENOMIC DNA]</scope>
    <source>
        <strain evidence="2 3">3H-10</strain>
    </source>
</reference>
<dbReference type="InterPro" id="IPR025572">
    <property type="entry name" value="YgaB"/>
</dbReference>
<dbReference type="AlphaFoldDB" id="A0A6B3VU00"/>
<protein>
    <recommendedName>
        <fullName evidence="5">Stress-induced protein</fullName>
    </recommendedName>
</protein>
<dbReference type="RefSeq" id="WP_163240340.1">
    <property type="nucleotide sequence ID" value="NZ_CP082780.1"/>
</dbReference>
<accession>A0A6B3VU00</accession>
<gene>
    <name evidence="2" type="ORF">G4D64_03945</name>
    <name evidence="1" type="ORF">H1Z61_03980</name>
</gene>
<dbReference type="EMBL" id="JACEIO010000006">
    <property type="protein sequence ID" value="MBA4536320.1"/>
    <property type="molecule type" value="Genomic_DNA"/>
</dbReference>
<evidence type="ECO:0000313" key="2">
    <source>
        <dbReference type="EMBL" id="NEY80688.1"/>
    </source>
</evidence>
<keyword evidence="3" id="KW-1185">Reference proteome</keyword>
<dbReference type="Proteomes" id="UP000472971">
    <property type="component" value="Unassembled WGS sequence"/>
</dbReference>
<dbReference type="Proteomes" id="UP000570010">
    <property type="component" value="Unassembled WGS sequence"/>
</dbReference>
<name>A0A6B3VU00_9BACI</name>
<evidence type="ECO:0000313" key="4">
    <source>
        <dbReference type="Proteomes" id="UP000570010"/>
    </source>
</evidence>
<proteinExistence type="predicted"/>
<comment type="caution">
    <text evidence="2">The sequence shown here is derived from an EMBL/GenBank/DDBJ whole genome shotgun (WGS) entry which is preliminary data.</text>
</comment>
<sequence length="82" mass="10037">MNKFNELVFKQMKTMDELLNTQSELERYERIERQLHNLHNETALKTVRERIVCMKSRLTEIQHIFEKQTNELIQSYKEKSHS</sequence>